<comment type="caution">
    <text evidence="1">The sequence shown here is derived from an EMBL/GenBank/DDBJ whole genome shotgun (WGS) entry which is preliminary data.</text>
</comment>
<dbReference type="Proteomes" id="UP000308038">
    <property type="component" value="Unassembled WGS sequence"/>
</dbReference>
<evidence type="ECO:0008006" key="3">
    <source>
        <dbReference type="Google" id="ProtNLM"/>
    </source>
</evidence>
<evidence type="ECO:0000313" key="1">
    <source>
        <dbReference type="EMBL" id="THG38471.1"/>
    </source>
</evidence>
<organism evidence="1 2">
    <name type="scientific">Sphingomonas olei</name>
    <dbReference type="NCBI Taxonomy" id="1886787"/>
    <lineage>
        <taxon>Bacteria</taxon>
        <taxon>Pseudomonadati</taxon>
        <taxon>Pseudomonadota</taxon>
        <taxon>Alphaproteobacteria</taxon>
        <taxon>Sphingomonadales</taxon>
        <taxon>Sphingomonadaceae</taxon>
        <taxon>Sphingomonas</taxon>
    </lineage>
</organism>
<reference evidence="1 2" key="1">
    <citation type="submission" date="2019-04" db="EMBL/GenBank/DDBJ databases">
        <title>Microbes associate with the intestines of laboratory mice.</title>
        <authorList>
            <person name="Navarre W."/>
            <person name="Wong E."/>
            <person name="Huang K.C."/>
            <person name="Tropini C."/>
            <person name="Ng K."/>
            <person name="Yu B."/>
        </authorList>
    </citation>
    <scope>NUCLEOTIDE SEQUENCE [LARGE SCALE GENOMIC DNA]</scope>
    <source>
        <strain evidence="1 2">NM83_B4-11</strain>
    </source>
</reference>
<dbReference type="EMBL" id="SSTI01000011">
    <property type="protein sequence ID" value="THG38471.1"/>
    <property type="molecule type" value="Genomic_DNA"/>
</dbReference>
<accession>A0ABY2QF52</accession>
<protein>
    <recommendedName>
        <fullName evidence="3">EAL domain-containing protein</fullName>
    </recommendedName>
</protein>
<proteinExistence type="predicted"/>
<keyword evidence="2" id="KW-1185">Reference proteome</keyword>
<dbReference type="RefSeq" id="WP_136452111.1">
    <property type="nucleotide sequence ID" value="NZ_SSTI01000011.1"/>
</dbReference>
<sequence length="64" mass="6876">MQFDLCSPDLYADAGRPLIDVIREALRMADMLGLSTTSLHLNAALVTLDGEGVPPMAKQVCARC</sequence>
<gene>
    <name evidence="1" type="ORF">E5988_14265</name>
</gene>
<evidence type="ECO:0000313" key="2">
    <source>
        <dbReference type="Proteomes" id="UP000308038"/>
    </source>
</evidence>
<name>A0ABY2QF52_9SPHN</name>